<comment type="caution">
    <text evidence="1">The sequence shown here is derived from an EMBL/GenBank/DDBJ whole genome shotgun (WGS) entry which is preliminary data.</text>
</comment>
<sequence>MVYEEQFWISKYWSKFAGDVWSLFKVSVELLGLLGSEEETSKYINLSALLTKHIVEKLSKYVEVEEPPSPGVKDAYLVVEFMKKISDFAIGKNPVVTLAWIFKNITYEYARVNFVSIAEKPERFDYLAKILELEEKYTPPEILTGREIDLTFYHAKGYLDHVELKVTIEHFGKGRFRYAVMFIDKPDFEKDSLASLIIRLGLLSWELLRSKPGILSIFDTVDARAQFLELAQSKIPSKAREIVESRPIRAVGDGKIFSLAEERIAPDGSILFKLVSDQYGVTVPMPKACRDVIYEYRGALVNVYEVCVETDILLRETKYSFSEQPLRKLNVIEYMRGIQPFIYLGLWDILYYSDKHILITRI</sequence>
<gene>
    <name evidence="1" type="ORF">ENU14_04720</name>
</gene>
<dbReference type="EMBL" id="DTBJ01000034">
    <property type="protein sequence ID" value="HGM58870.1"/>
    <property type="molecule type" value="Genomic_DNA"/>
</dbReference>
<evidence type="ECO:0000313" key="1">
    <source>
        <dbReference type="EMBL" id="HGM58870.1"/>
    </source>
</evidence>
<proteinExistence type="predicted"/>
<protein>
    <submittedName>
        <fullName evidence="1">Uncharacterized protein</fullName>
    </submittedName>
</protein>
<accession>A0A7C4HC25</accession>
<dbReference type="AlphaFoldDB" id="A0A7C4HC25"/>
<organism evidence="1">
    <name type="scientific">Staphylothermus marinus</name>
    <dbReference type="NCBI Taxonomy" id="2280"/>
    <lineage>
        <taxon>Archaea</taxon>
        <taxon>Thermoproteota</taxon>
        <taxon>Thermoprotei</taxon>
        <taxon>Desulfurococcales</taxon>
        <taxon>Desulfurococcaceae</taxon>
        <taxon>Staphylothermus</taxon>
    </lineage>
</organism>
<reference evidence="1" key="1">
    <citation type="journal article" date="2020" name="mSystems">
        <title>Genome- and Community-Level Interaction Insights into Carbon Utilization and Element Cycling Functions of Hydrothermarchaeota in Hydrothermal Sediment.</title>
        <authorList>
            <person name="Zhou Z."/>
            <person name="Liu Y."/>
            <person name="Xu W."/>
            <person name="Pan J."/>
            <person name="Luo Z.H."/>
            <person name="Li M."/>
        </authorList>
    </citation>
    <scope>NUCLEOTIDE SEQUENCE [LARGE SCALE GENOMIC DNA]</scope>
    <source>
        <strain evidence="1">SpSt-642</strain>
    </source>
</reference>
<name>A0A7C4HC25_STAMA</name>